<evidence type="ECO:0000256" key="1">
    <source>
        <dbReference type="SAM" id="SignalP"/>
    </source>
</evidence>
<reference evidence="2 3" key="1">
    <citation type="submission" date="2017-03" db="EMBL/GenBank/DDBJ databases">
        <authorList>
            <person name="Afonso C.L."/>
            <person name="Miller P.J."/>
            <person name="Scott M.A."/>
            <person name="Spackman E."/>
            <person name="Goraichik I."/>
            <person name="Dimitrov K.M."/>
            <person name="Suarez D.L."/>
            <person name="Swayne D.E."/>
        </authorList>
    </citation>
    <scope>NUCLEOTIDE SEQUENCE [LARGE SCALE GENOMIC DNA]</scope>
    <source>
        <strain evidence="2 3">CECT 8110</strain>
    </source>
</reference>
<gene>
    <name evidence="2" type="ORF">ROH8110_02503</name>
</gene>
<feature type="signal peptide" evidence="1">
    <location>
        <begin position="1"/>
        <end position="27"/>
    </location>
</feature>
<dbReference type="PROSITE" id="PS51318">
    <property type="entry name" value="TAT"/>
    <property type="match status" value="1"/>
</dbReference>
<dbReference type="PANTHER" id="PTHR35841">
    <property type="entry name" value="PHOSPHONATES-BINDING PERIPLASMIC PROTEIN"/>
    <property type="match status" value="1"/>
</dbReference>
<dbReference type="Gene3D" id="3.40.190.10">
    <property type="entry name" value="Periplasmic binding protein-like II"/>
    <property type="match status" value="1"/>
</dbReference>
<protein>
    <submittedName>
        <fullName evidence="2">ABC transporter, phosphonate, periplasmic substrate-binding protein</fullName>
    </submittedName>
</protein>
<sequence length="116" mass="12136">MAIHLNRRTMLALAGAGAVSLATPLAAQDTALRLAFIPQENPEKLLGDIEAITGWLASEIDVPVEGFVTIDHAAAVEALRNGDADISFMGALPFVLAEAEIGAVPLLSEVYRDAPS</sequence>
<dbReference type="InterPro" id="IPR006311">
    <property type="entry name" value="TAT_signal"/>
</dbReference>
<keyword evidence="3" id="KW-1185">Reference proteome</keyword>
<proteinExistence type="predicted"/>
<organism evidence="2 3">
    <name type="scientific">Roseovarius halotolerans</name>
    <dbReference type="NCBI Taxonomy" id="505353"/>
    <lineage>
        <taxon>Bacteria</taxon>
        <taxon>Pseudomonadati</taxon>
        <taxon>Pseudomonadota</taxon>
        <taxon>Alphaproteobacteria</taxon>
        <taxon>Rhodobacterales</taxon>
        <taxon>Roseobacteraceae</taxon>
        <taxon>Roseovarius</taxon>
    </lineage>
</organism>
<keyword evidence="1" id="KW-0732">Signal</keyword>
<accession>A0A1X6ZCJ2</accession>
<dbReference type="Pfam" id="PF12974">
    <property type="entry name" value="Phosphonate-bd"/>
    <property type="match status" value="1"/>
</dbReference>
<feature type="chain" id="PRO_5013027541" evidence="1">
    <location>
        <begin position="28"/>
        <end position="116"/>
    </location>
</feature>
<name>A0A1X6ZCJ2_9RHOB</name>
<dbReference type="Proteomes" id="UP000193207">
    <property type="component" value="Unassembled WGS sequence"/>
</dbReference>
<dbReference type="PANTHER" id="PTHR35841:SF1">
    <property type="entry name" value="PHOSPHONATES-BINDING PERIPLASMIC PROTEIN"/>
    <property type="match status" value="1"/>
</dbReference>
<evidence type="ECO:0000313" key="2">
    <source>
        <dbReference type="EMBL" id="SLN47051.1"/>
    </source>
</evidence>
<evidence type="ECO:0000313" key="3">
    <source>
        <dbReference type="Proteomes" id="UP000193207"/>
    </source>
</evidence>
<dbReference type="SUPFAM" id="SSF53850">
    <property type="entry name" value="Periplasmic binding protein-like II"/>
    <property type="match status" value="1"/>
</dbReference>
<dbReference type="AlphaFoldDB" id="A0A1X6ZCJ2"/>
<dbReference type="EMBL" id="FWFU01000003">
    <property type="protein sequence ID" value="SLN47051.1"/>
    <property type="molecule type" value="Genomic_DNA"/>
</dbReference>